<gene>
    <name evidence="1" type="ORF">UY92_C0021G0020</name>
</gene>
<dbReference type="Proteomes" id="UP000033870">
    <property type="component" value="Unassembled WGS sequence"/>
</dbReference>
<evidence type="ECO:0008006" key="3">
    <source>
        <dbReference type="Google" id="ProtNLM"/>
    </source>
</evidence>
<evidence type="ECO:0000313" key="1">
    <source>
        <dbReference type="EMBL" id="KKW41386.1"/>
    </source>
</evidence>
<organism evidence="1 2">
    <name type="scientific">Candidatus Magasanikbacteria bacterium GW2011_GWA2_56_11</name>
    <dbReference type="NCBI Taxonomy" id="1619044"/>
    <lineage>
        <taxon>Bacteria</taxon>
        <taxon>Candidatus Magasanikiibacteriota</taxon>
    </lineage>
</organism>
<proteinExistence type="predicted"/>
<dbReference type="AlphaFoldDB" id="A0A0G1YDR4"/>
<dbReference type="EMBL" id="LCRX01000021">
    <property type="protein sequence ID" value="KKW41386.1"/>
    <property type="molecule type" value="Genomic_DNA"/>
</dbReference>
<sequence>MFGFEKKLRQAFSETGIAGINREIETSRQDGAASASLWELLQRFTGAPEFLKDLERLEREIPAKGLGPVAKEFLERIGIEVVSEAPEWTRQTGAPVLFYGNHELGLEPQLLAALCARNDLSFVANHFVQNLGPGLQPHIFPVLARRYAKDSPAVLSPVEKAIMGEPTMTIEEIDKMNRDSLSGAASNISQGGAAGIFPSPGVDVSGHWYPGLGKIASDLALAHPDMADDIAVSPIYFEQPPVADLCEAVRTRYQERREPGKTYLNVKFGAIRSLREAARLGQTPEEITERLRSDYLEEFRLT</sequence>
<evidence type="ECO:0000313" key="2">
    <source>
        <dbReference type="Proteomes" id="UP000033870"/>
    </source>
</evidence>
<comment type="caution">
    <text evidence="1">The sequence shown here is derived from an EMBL/GenBank/DDBJ whole genome shotgun (WGS) entry which is preliminary data.</text>
</comment>
<accession>A0A0G1YDR4</accession>
<protein>
    <recommendedName>
        <fullName evidence="3">Phospholipid/glycerol acyltransferase domain-containing protein</fullName>
    </recommendedName>
</protein>
<name>A0A0G1YDR4_9BACT</name>
<dbReference type="STRING" id="1619044.UY92_C0021G0020"/>
<reference evidence="1 2" key="1">
    <citation type="journal article" date="2015" name="Nature">
        <title>rRNA introns, odd ribosomes, and small enigmatic genomes across a large radiation of phyla.</title>
        <authorList>
            <person name="Brown C.T."/>
            <person name="Hug L.A."/>
            <person name="Thomas B.C."/>
            <person name="Sharon I."/>
            <person name="Castelle C.J."/>
            <person name="Singh A."/>
            <person name="Wilkins M.J."/>
            <person name="Williams K.H."/>
            <person name="Banfield J.F."/>
        </authorList>
    </citation>
    <scope>NUCLEOTIDE SEQUENCE [LARGE SCALE GENOMIC DNA]</scope>
</reference>